<dbReference type="EMBL" id="JAIWYP010000014">
    <property type="protein sequence ID" value="KAH3708439.1"/>
    <property type="molecule type" value="Genomic_DNA"/>
</dbReference>
<reference evidence="1" key="2">
    <citation type="submission" date="2020-11" db="EMBL/GenBank/DDBJ databases">
        <authorList>
            <person name="McCartney M.A."/>
            <person name="Auch B."/>
            <person name="Kono T."/>
            <person name="Mallez S."/>
            <person name="Becker A."/>
            <person name="Gohl D.M."/>
            <person name="Silverstein K.A.T."/>
            <person name="Koren S."/>
            <person name="Bechman K.B."/>
            <person name="Herman A."/>
            <person name="Abrahante J.E."/>
            <person name="Garbe J."/>
        </authorList>
    </citation>
    <scope>NUCLEOTIDE SEQUENCE</scope>
    <source>
        <strain evidence="1">Duluth1</strain>
        <tissue evidence="1">Whole animal</tissue>
    </source>
</reference>
<evidence type="ECO:0000313" key="2">
    <source>
        <dbReference type="Proteomes" id="UP000828390"/>
    </source>
</evidence>
<name>A0A9D4BTT0_DREPO</name>
<proteinExistence type="predicted"/>
<protein>
    <submittedName>
        <fullName evidence="1">Uncharacterized protein</fullName>
    </submittedName>
</protein>
<keyword evidence="2" id="KW-1185">Reference proteome</keyword>
<reference evidence="1" key="1">
    <citation type="journal article" date="2019" name="bioRxiv">
        <title>The Genome of the Zebra Mussel, Dreissena polymorpha: A Resource for Invasive Species Research.</title>
        <authorList>
            <person name="McCartney M.A."/>
            <person name="Auch B."/>
            <person name="Kono T."/>
            <person name="Mallez S."/>
            <person name="Zhang Y."/>
            <person name="Obille A."/>
            <person name="Becker A."/>
            <person name="Abrahante J.E."/>
            <person name="Garbe J."/>
            <person name="Badalamenti J.P."/>
            <person name="Herman A."/>
            <person name="Mangelson H."/>
            <person name="Liachko I."/>
            <person name="Sullivan S."/>
            <person name="Sone E.D."/>
            <person name="Koren S."/>
            <person name="Silverstein K.A.T."/>
            <person name="Beckman K.B."/>
            <person name="Gohl D.M."/>
        </authorList>
    </citation>
    <scope>NUCLEOTIDE SEQUENCE</scope>
    <source>
        <strain evidence="1">Duluth1</strain>
        <tissue evidence="1">Whole animal</tissue>
    </source>
</reference>
<accession>A0A9D4BTT0</accession>
<organism evidence="1 2">
    <name type="scientific">Dreissena polymorpha</name>
    <name type="common">Zebra mussel</name>
    <name type="synonym">Mytilus polymorpha</name>
    <dbReference type="NCBI Taxonomy" id="45954"/>
    <lineage>
        <taxon>Eukaryota</taxon>
        <taxon>Metazoa</taxon>
        <taxon>Spiralia</taxon>
        <taxon>Lophotrochozoa</taxon>
        <taxon>Mollusca</taxon>
        <taxon>Bivalvia</taxon>
        <taxon>Autobranchia</taxon>
        <taxon>Heteroconchia</taxon>
        <taxon>Euheterodonta</taxon>
        <taxon>Imparidentia</taxon>
        <taxon>Neoheterodontei</taxon>
        <taxon>Myida</taxon>
        <taxon>Dreissenoidea</taxon>
        <taxon>Dreissenidae</taxon>
        <taxon>Dreissena</taxon>
    </lineage>
</organism>
<dbReference type="Proteomes" id="UP000828390">
    <property type="component" value="Unassembled WGS sequence"/>
</dbReference>
<dbReference type="AlphaFoldDB" id="A0A9D4BTT0"/>
<sequence length="102" mass="11923">MVGRLWLYQRIIVVRRQPSLMDSDDRQSTARCSTYCIVHPSHHDCSSLDALSAPKTRARRLLDNLRRYRDRLGTWMTIPYCLRRFQKVAQTSLALAKDSKTV</sequence>
<evidence type="ECO:0000313" key="1">
    <source>
        <dbReference type="EMBL" id="KAH3708439.1"/>
    </source>
</evidence>
<gene>
    <name evidence="1" type="ORF">DPMN_067890</name>
</gene>
<comment type="caution">
    <text evidence="1">The sequence shown here is derived from an EMBL/GenBank/DDBJ whole genome shotgun (WGS) entry which is preliminary data.</text>
</comment>